<accession>A0ACC2JN91</accession>
<dbReference type="Proteomes" id="UP001153332">
    <property type="component" value="Unassembled WGS sequence"/>
</dbReference>
<evidence type="ECO:0000313" key="2">
    <source>
        <dbReference type="Proteomes" id="UP001153332"/>
    </source>
</evidence>
<gene>
    <name evidence="1" type="ORF">O1611_g4769</name>
</gene>
<name>A0ACC2JN91_9PEZI</name>
<proteinExistence type="predicted"/>
<evidence type="ECO:0000313" key="1">
    <source>
        <dbReference type="EMBL" id="KAJ8128864.1"/>
    </source>
</evidence>
<keyword evidence="2" id="KW-1185">Reference proteome</keyword>
<dbReference type="EMBL" id="JAPUUL010000938">
    <property type="protein sequence ID" value="KAJ8128864.1"/>
    <property type="molecule type" value="Genomic_DNA"/>
</dbReference>
<comment type="caution">
    <text evidence="1">The sequence shown here is derived from an EMBL/GenBank/DDBJ whole genome shotgun (WGS) entry which is preliminary data.</text>
</comment>
<sequence>MELSSPFAPTQPETFPSEINRMASDDVTREESVRLPRKASLSTNFSYPRLSRHESSQSRSSNGSLPGMTDASDSEFSIDEDGSYNTSAGELWDSFWPDSTTSSIGRKPQHHGIESLQSEPSRDHFRVNPAKRRYPSDVDSDAVRIAAGEDEILTTPRHPFQPPQSQSVPNQSAASYSVYPQPQVTRGRRHLHPPRTSSLSFEPPSPPQLPLYMADSRPRAVLKPSKSTHNINSLFIPPSLASQNKDFPSEEVSPLTTTSKPTSFPASPAYPPPPPPRPLRVSSSAVNLRDKPRGYSNNNGIALDAIIASPLLPSALPEELPTRPQPERFVSVFEYDSDSEAGDERDSFARRITRGLHRKSASEKRSTRKASVVRHTPFDAKSPERYSRERPRSSGRLNRGRGGSLGRIFGLMGR</sequence>
<organism evidence="1 2">
    <name type="scientific">Lasiodiplodia mahajangana</name>
    <dbReference type="NCBI Taxonomy" id="1108764"/>
    <lineage>
        <taxon>Eukaryota</taxon>
        <taxon>Fungi</taxon>
        <taxon>Dikarya</taxon>
        <taxon>Ascomycota</taxon>
        <taxon>Pezizomycotina</taxon>
        <taxon>Dothideomycetes</taxon>
        <taxon>Dothideomycetes incertae sedis</taxon>
        <taxon>Botryosphaeriales</taxon>
        <taxon>Botryosphaeriaceae</taxon>
        <taxon>Lasiodiplodia</taxon>
    </lineage>
</organism>
<protein>
    <submittedName>
        <fullName evidence="1">Uncharacterized protein</fullName>
    </submittedName>
</protein>
<reference evidence="1" key="1">
    <citation type="submission" date="2022-12" db="EMBL/GenBank/DDBJ databases">
        <title>Genome Sequence of Lasiodiplodia mahajangana.</title>
        <authorList>
            <person name="Buettner E."/>
        </authorList>
    </citation>
    <scope>NUCLEOTIDE SEQUENCE</scope>
    <source>
        <strain evidence="1">VT137</strain>
    </source>
</reference>